<dbReference type="Pfam" id="PF10551">
    <property type="entry name" value="MULE"/>
    <property type="match status" value="1"/>
</dbReference>
<sequence length="220" mass="25198">MEFVTEHSHKLSSGNHSQFLRSHRNVKDGDVVQTQSLRSVGVKTSQVMDHQLDQSYSYAIVGHTMKDLQNRLNNMHRSGSHNSDVDSIISYMMVKTEMVPAFFFRYSILKDDSMGNLFWFDGVSRYDYIYFGDVMSFDSTYNTYNQPLVIFVGVNHHTKMENFGFGLLVGETMGTYSWILQIFLEAMHDKCPISVVTDGDNAMSKAIRLVMTSVIRHLCC</sequence>
<comment type="caution">
    <text evidence="2">The sequence shown here is derived from an EMBL/GenBank/DDBJ whole genome shotgun (WGS) entry which is preliminary data.</text>
</comment>
<accession>A0AAD9WSX3</accession>
<dbReference type="PANTHER" id="PTHR47718">
    <property type="entry name" value="OS01G0519700 PROTEIN"/>
    <property type="match status" value="1"/>
</dbReference>
<keyword evidence="3" id="KW-1185">Reference proteome</keyword>
<dbReference type="PANTHER" id="PTHR47718:SF13">
    <property type="entry name" value="OS09G0290500 PROTEIN"/>
    <property type="match status" value="1"/>
</dbReference>
<name>A0AAD9WSX3_9ROSI</name>
<proteinExistence type="predicted"/>
<dbReference type="InterPro" id="IPR018289">
    <property type="entry name" value="MULE_transposase_dom"/>
</dbReference>
<evidence type="ECO:0000259" key="1">
    <source>
        <dbReference type="Pfam" id="PF10551"/>
    </source>
</evidence>
<protein>
    <recommendedName>
        <fullName evidence="1">MULE transposase domain-containing protein</fullName>
    </recommendedName>
</protein>
<organism evidence="2 3">
    <name type="scientific">Dipteronia dyeriana</name>
    <dbReference type="NCBI Taxonomy" id="168575"/>
    <lineage>
        <taxon>Eukaryota</taxon>
        <taxon>Viridiplantae</taxon>
        <taxon>Streptophyta</taxon>
        <taxon>Embryophyta</taxon>
        <taxon>Tracheophyta</taxon>
        <taxon>Spermatophyta</taxon>
        <taxon>Magnoliopsida</taxon>
        <taxon>eudicotyledons</taxon>
        <taxon>Gunneridae</taxon>
        <taxon>Pentapetalae</taxon>
        <taxon>rosids</taxon>
        <taxon>malvids</taxon>
        <taxon>Sapindales</taxon>
        <taxon>Sapindaceae</taxon>
        <taxon>Hippocastanoideae</taxon>
        <taxon>Acereae</taxon>
        <taxon>Dipteronia</taxon>
    </lineage>
</organism>
<reference evidence="2" key="1">
    <citation type="journal article" date="2023" name="Plant J.">
        <title>Genome sequences and population genomics provide insights into the demographic history, inbreeding, and mutation load of two 'living fossil' tree species of Dipteronia.</title>
        <authorList>
            <person name="Feng Y."/>
            <person name="Comes H.P."/>
            <person name="Chen J."/>
            <person name="Zhu S."/>
            <person name="Lu R."/>
            <person name="Zhang X."/>
            <person name="Li P."/>
            <person name="Qiu J."/>
            <person name="Olsen K.M."/>
            <person name="Qiu Y."/>
        </authorList>
    </citation>
    <scope>NUCLEOTIDE SEQUENCE</scope>
    <source>
        <strain evidence="2">KIB01</strain>
    </source>
</reference>
<evidence type="ECO:0000313" key="3">
    <source>
        <dbReference type="Proteomes" id="UP001280121"/>
    </source>
</evidence>
<dbReference type="EMBL" id="JANJYI010000007">
    <property type="protein sequence ID" value="KAK2641328.1"/>
    <property type="molecule type" value="Genomic_DNA"/>
</dbReference>
<feature type="domain" description="MULE transposase" evidence="1">
    <location>
        <begin position="134"/>
        <end position="220"/>
    </location>
</feature>
<dbReference type="Proteomes" id="UP001280121">
    <property type="component" value="Unassembled WGS sequence"/>
</dbReference>
<dbReference type="AlphaFoldDB" id="A0AAD9WSX3"/>
<evidence type="ECO:0000313" key="2">
    <source>
        <dbReference type="EMBL" id="KAK2641328.1"/>
    </source>
</evidence>
<gene>
    <name evidence="2" type="ORF">Ddye_023091</name>
</gene>